<dbReference type="EMBL" id="QUSM01000002">
    <property type="protein sequence ID" value="RGD75374.1"/>
    <property type="molecule type" value="Genomic_DNA"/>
</dbReference>
<protein>
    <submittedName>
        <fullName evidence="4">Hsp20/alpha crystallin family protein</fullName>
    </submittedName>
</protein>
<reference evidence="4 5" key="1">
    <citation type="submission" date="2018-08" db="EMBL/GenBank/DDBJ databases">
        <title>A genome reference for cultivated species of the human gut microbiota.</title>
        <authorList>
            <person name="Zou Y."/>
            <person name="Xue W."/>
            <person name="Luo G."/>
        </authorList>
    </citation>
    <scope>NUCLEOTIDE SEQUENCE [LARGE SCALE GENOMIC DNA]</scope>
    <source>
        <strain evidence="4 5">AM25-6</strain>
    </source>
</reference>
<evidence type="ECO:0000256" key="2">
    <source>
        <dbReference type="RuleBase" id="RU003616"/>
    </source>
</evidence>
<dbReference type="Proteomes" id="UP000261212">
    <property type="component" value="Unassembled WGS sequence"/>
</dbReference>
<comment type="similarity">
    <text evidence="1 2">Belongs to the small heat shock protein (HSP20) family.</text>
</comment>
<organism evidence="4 5">
    <name type="scientific">Anaerofustis stercorihominis</name>
    <dbReference type="NCBI Taxonomy" id="214853"/>
    <lineage>
        <taxon>Bacteria</taxon>
        <taxon>Bacillati</taxon>
        <taxon>Bacillota</taxon>
        <taxon>Clostridia</taxon>
        <taxon>Eubacteriales</taxon>
        <taxon>Eubacteriaceae</taxon>
        <taxon>Anaerofustis</taxon>
    </lineage>
</organism>
<evidence type="ECO:0000313" key="4">
    <source>
        <dbReference type="EMBL" id="RGD75374.1"/>
    </source>
</evidence>
<dbReference type="PROSITE" id="PS01031">
    <property type="entry name" value="SHSP"/>
    <property type="match status" value="1"/>
</dbReference>
<evidence type="ECO:0000256" key="1">
    <source>
        <dbReference type="PROSITE-ProRule" id="PRU00285"/>
    </source>
</evidence>
<dbReference type="RefSeq" id="WP_117531602.1">
    <property type="nucleotide sequence ID" value="NZ_QUSM01000002.1"/>
</dbReference>
<accession>A0A3E3E1E7</accession>
<dbReference type="InterPro" id="IPR008978">
    <property type="entry name" value="HSP20-like_chaperone"/>
</dbReference>
<proteinExistence type="inferred from homology"/>
<name>A0A3E3E1E7_9FIRM</name>
<evidence type="ECO:0000259" key="3">
    <source>
        <dbReference type="PROSITE" id="PS01031"/>
    </source>
</evidence>
<dbReference type="CDD" id="cd06471">
    <property type="entry name" value="ACD_LpsHSP_like"/>
    <property type="match status" value="1"/>
</dbReference>
<evidence type="ECO:0000313" key="5">
    <source>
        <dbReference type="Proteomes" id="UP000261212"/>
    </source>
</evidence>
<dbReference type="SUPFAM" id="SSF49764">
    <property type="entry name" value="HSP20-like chaperones"/>
    <property type="match status" value="1"/>
</dbReference>
<dbReference type="Gene3D" id="2.60.40.790">
    <property type="match status" value="1"/>
</dbReference>
<comment type="caution">
    <text evidence="4">The sequence shown here is derived from an EMBL/GenBank/DDBJ whole genome shotgun (WGS) entry which is preliminary data.</text>
</comment>
<dbReference type="AlphaFoldDB" id="A0A3E3E1E7"/>
<dbReference type="PANTHER" id="PTHR11527">
    <property type="entry name" value="HEAT-SHOCK PROTEIN 20 FAMILY MEMBER"/>
    <property type="match status" value="1"/>
</dbReference>
<sequence length="149" mass="17213">MMLPRILSESLFDDLMDFPLEKDFFGGKNPLYGKREKNLMKTDVKEKDDNYEVDIDLPGFKKDQISAELKDGYLTISASKDLDKEEKDKEGKYIRKERYSGSYARSFYVGSDVKEDEISAKYEDGILKMVIPKKDVKQVEGKRMISIDG</sequence>
<dbReference type="InterPro" id="IPR002068">
    <property type="entry name" value="A-crystallin/Hsp20_dom"/>
</dbReference>
<feature type="domain" description="SHSP" evidence="3">
    <location>
        <begin position="33"/>
        <end position="149"/>
    </location>
</feature>
<dbReference type="InterPro" id="IPR031107">
    <property type="entry name" value="Small_HSP"/>
</dbReference>
<gene>
    <name evidence="4" type="ORF">DW687_03340</name>
</gene>
<dbReference type="Pfam" id="PF00011">
    <property type="entry name" value="HSP20"/>
    <property type="match status" value="1"/>
</dbReference>